<keyword evidence="2" id="KW-1185">Reference proteome</keyword>
<dbReference type="EMBL" id="JAGIYQ010000005">
    <property type="protein sequence ID" value="MBP0725512.1"/>
    <property type="molecule type" value="Genomic_DNA"/>
</dbReference>
<reference evidence="1" key="1">
    <citation type="submission" date="2021-04" db="EMBL/GenBank/DDBJ databases">
        <title>Genome seq and assembly of Bacillus sp.</title>
        <authorList>
            <person name="Chhetri G."/>
        </authorList>
    </citation>
    <scope>NUCLEOTIDE SEQUENCE</scope>
    <source>
        <strain evidence="1">RG28</strain>
    </source>
</reference>
<organism evidence="1 2">
    <name type="scientific">Gottfriedia endophytica</name>
    <dbReference type="NCBI Taxonomy" id="2820819"/>
    <lineage>
        <taxon>Bacteria</taxon>
        <taxon>Bacillati</taxon>
        <taxon>Bacillota</taxon>
        <taxon>Bacilli</taxon>
        <taxon>Bacillales</taxon>
        <taxon>Bacillaceae</taxon>
        <taxon>Gottfriedia</taxon>
    </lineage>
</organism>
<dbReference type="Proteomes" id="UP000682134">
    <property type="component" value="Unassembled WGS sequence"/>
</dbReference>
<dbReference type="AlphaFoldDB" id="A0A940NR91"/>
<dbReference type="RefSeq" id="WP_209405132.1">
    <property type="nucleotide sequence ID" value="NZ_JAGIYQ010000005.1"/>
</dbReference>
<accession>A0A940NR91</accession>
<comment type="caution">
    <text evidence="1">The sequence shown here is derived from an EMBL/GenBank/DDBJ whole genome shotgun (WGS) entry which is preliminary data.</text>
</comment>
<gene>
    <name evidence="1" type="ORF">J5Y03_09965</name>
</gene>
<name>A0A940NR91_9BACI</name>
<evidence type="ECO:0000313" key="1">
    <source>
        <dbReference type="EMBL" id="MBP0725512.1"/>
    </source>
</evidence>
<proteinExistence type="predicted"/>
<sequence length="194" mass="23374">MYSALNLLEIEELRNGTRREQKQYAKYYKNKQYLTLDIPHKVLQRARAFCEDVTEMNEYWEYELSDLFEILVSNFIKWMREQSDPKDVYSRLQEINRYIITSFPNEKEKKHLIISGNHKNDFRPITVSFDYNVVLRLEVLLDDMNYIYKKHGYTVEVVIASLMCDYIRKVQSDGKGMAKDIVDYILVEWEDRLV</sequence>
<evidence type="ECO:0000313" key="2">
    <source>
        <dbReference type="Proteomes" id="UP000682134"/>
    </source>
</evidence>
<protein>
    <submittedName>
        <fullName evidence="1">Uncharacterized protein</fullName>
    </submittedName>
</protein>